<proteinExistence type="predicted"/>
<accession>E3SMZ9</accession>
<reference evidence="1 2" key="1">
    <citation type="journal article" date="2010" name="Environ. Microbiol.">
        <title>Genomic analysis of oceanic cyanobacterial myoviruses compared with T4-like myoviruses from diverse hosts and environments.</title>
        <authorList>
            <person name="Sullivan M.B."/>
            <person name="Huang K.H."/>
            <person name="Ignacio-Espinoza J.C."/>
            <person name="Berlin A.M."/>
            <person name="Kelly L."/>
            <person name="Weigele P.R."/>
            <person name="DeFrancesco A.S."/>
            <person name="Kern S.E."/>
            <person name="Thompson L.R."/>
            <person name="Young S."/>
            <person name="Yandava C."/>
            <person name="Fu R."/>
            <person name="Krastins B."/>
            <person name="Chase M."/>
            <person name="Sarracino D."/>
            <person name="Osburne M.S."/>
            <person name="Henn M.R."/>
            <person name="Chisholm S.W."/>
        </authorList>
    </citation>
    <scope>NUCLEOTIDE SEQUENCE [LARGE SCALE GENOMIC DNA]</scope>
    <source>
        <strain evidence="1">M4-247</strain>
    </source>
</reference>
<dbReference type="RefSeq" id="YP_004322593.1">
    <property type="nucleotide sequence ID" value="NC_015280.1"/>
</dbReference>
<gene>
    <name evidence="1" type="ORF">PHM1_168</name>
</gene>
<keyword evidence="2" id="KW-1185">Reference proteome</keyword>
<dbReference type="Pfam" id="PF23837">
    <property type="entry name" value="DUF7207"/>
    <property type="match status" value="1"/>
</dbReference>
<evidence type="ECO:0008006" key="3">
    <source>
        <dbReference type="Google" id="ProtNLM"/>
    </source>
</evidence>
<dbReference type="GeneID" id="10327081"/>
<evidence type="ECO:0000313" key="1">
    <source>
        <dbReference type="EMBL" id="ADO98792.1"/>
    </source>
</evidence>
<dbReference type="InterPro" id="IPR055631">
    <property type="entry name" value="DUF7207"/>
</dbReference>
<name>E3SMZ9_9CAUD</name>
<sequence length="123" mass="14821">MRFDELNEDNYILFAIKNYDNPQAATKEDFFEDMRRFKYIKRLLKKYHKGTEVKLSLLLNHIIIIYNVFGEAAPHLLFYKMERDYWSDIKAIMLFLNKYPEMETASLKEIAVNDCILEELKNL</sequence>
<organism evidence="1 2">
    <name type="scientific">Prochlorococcus phage P-HM1</name>
    <dbReference type="NCBI Taxonomy" id="445700"/>
    <lineage>
        <taxon>Viruses</taxon>
        <taxon>Duplodnaviria</taxon>
        <taxon>Heunggongvirae</taxon>
        <taxon>Uroviricota</taxon>
        <taxon>Caudoviricetes</taxon>
        <taxon>Eurybiavirus</taxon>
        <taxon>Eurybiavirus PHM2</taxon>
    </lineage>
</organism>
<protein>
    <recommendedName>
        <fullName evidence="3">Gp189</fullName>
    </recommendedName>
</protein>
<evidence type="ECO:0000313" key="2">
    <source>
        <dbReference type="Proteomes" id="UP000006530"/>
    </source>
</evidence>
<dbReference type="EMBL" id="GU071101">
    <property type="protein sequence ID" value="ADO98792.1"/>
    <property type="molecule type" value="Genomic_DNA"/>
</dbReference>
<dbReference type="OrthoDB" id="19860at10239"/>
<dbReference type="Proteomes" id="UP000006530">
    <property type="component" value="Segment"/>
</dbReference>
<dbReference type="KEGG" id="vg:10327081"/>